<dbReference type="InterPro" id="IPR039261">
    <property type="entry name" value="FNR_nucleotide-bd"/>
</dbReference>
<evidence type="ECO:0000313" key="1">
    <source>
        <dbReference type="EMBL" id="MBL4930937.1"/>
    </source>
</evidence>
<name>A0A937FFH6_9CLOT</name>
<protein>
    <submittedName>
        <fullName evidence="1">Sulfide/dihydroorotate dehydrogenase-like FAD/NAD-binding protein</fullName>
    </submittedName>
</protein>
<sequence length="330" mass="36895">MKGEKIDCIDSGSKFCPCHLAEANECLLCSQLHGECFCDCLNWKGVCIYQGWIANGSKPKEGRKTYSCKIEDWILLQKDLLLIKFKLPEDLALDLTTPGSFIFLRTDDNFYFDIPISIMECDTDANNASILIEIRGIKTKHLINTKSVENLVIRGPYWNGVFGLKNIKNTTNSKCLILARGIGMAPMIPVIKALKNQGNDLDILIDKEPFDDVYVNDILSNLGLSYNEMSLLDAGKLSDKCKAYIKDSIENNNIKLIHCGGADILTFKVMQYLDTIGEKSIKLSCCNNSKMCCGEGVCGSCTARFAGHRVKRLCKVQADPRDIFEGRRFI</sequence>
<dbReference type="PROSITE" id="PS00197">
    <property type="entry name" value="2FE2S_FER_1"/>
    <property type="match status" value="1"/>
</dbReference>
<dbReference type="SUPFAM" id="SSF52343">
    <property type="entry name" value="Ferredoxin reductase-like, C-terminal NADP-linked domain"/>
    <property type="match status" value="1"/>
</dbReference>
<dbReference type="InterPro" id="IPR017938">
    <property type="entry name" value="Riboflavin_synthase-like_b-brl"/>
</dbReference>
<dbReference type="InterPro" id="IPR006058">
    <property type="entry name" value="2Fe2S_fd_BS"/>
</dbReference>
<proteinExistence type="predicted"/>
<dbReference type="PANTHER" id="PTHR43513">
    <property type="entry name" value="DIHYDROOROTATE DEHYDROGENASE B (NAD(+)), ELECTRON TRANSFER SUBUNIT"/>
    <property type="match status" value="1"/>
</dbReference>
<keyword evidence="2" id="KW-1185">Reference proteome</keyword>
<reference evidence="1" key="1">
    <citation type="submission" date="2021-01" db="EMBL/GenBank/DDBJ databases">
        <title>Genome public.</title>
        <authorList>
            <person name="Liu C."/>
            <person name="Sun Q."/>
        </authorList>
    </citation>
    <scope>NUCLEOTIDE SEQUENCE</scope>
    <source>
        <strain evidence="1">YIM B02565</strain>
    </source>
</reference>
<dbReference type="GO" id="GO:0051537">
    <property type="term" value="F:2 iron, 2 sulfur cluster binding"/>
    <property type="evidence" value="ECO:0007669"/>
    <property type="project" value="InterPro"/>
</dbReference>
<accession>A0A937FFH6</accession>
<comment type="caution">
    <text evidence="1">The sequence shown here is derived from an EMBL/GenBank/DDBJ whole genome shotgun (WGS) entry which is preliminary data.</text>
</comment>
<dbReference type="InterPro" id="IPR050353">
    <property type="entry name" value="PyrK_electron_transfer"/>
</dbReference>
<dbReference type="SUPFAM" id="SSF63380">
    <property type="entry name" value="Riboflavin synthase domain-like"/>
    <property type="match status" value="1"/>
</dbReference>
<dbReference type="CDD" id="cd06192">
    <property type="entry name" value="DHOD_e_trans_like"/>
    <property type="match status" value="1"/>
</dbReference>
<dbReference type="RefSeq" id="WP_202766315.1">
    <property type="nucleotide sequence ID" value="NZ_JAESWA010000017.1"/>
</dbReference>
<dbReference type="EMBL" id="JAESWA010000017">
    <property type="protein sequence ID" value="MBL4930937.1"/>
    <property type="molecule type" value="Genomic_DNA"/>
</dbReference>
<organism evidence="1 2">
    <name type="scientific">Clostridium paridis</name>
    <dbReference type="NCBI Taxonomy" id="2803863"/>
    <lineage>
        <taxon>Bacteria</taxon>
        <taxon>Bacillati</taxon>
        <taxon>Bacillota</taxon>
        <taxon>Clostridia</taxon>
        <taxon>Eubacteriales</taxon>
        <taxon>Clostridiaceae</taxon>
        <taxon>Clostridium</taxon>
    </lineage>
</organism>
<dbReference type="Proteomes" id="UP000623681">
    <property type="component" value="Unassembled WGS sequence"/>
</dbReference>
<dbReference type="Gene3D" id="2.40.30.10">
    <property type="entry name" value="Translation factors"/>
    <property type="match status" value="1"/>
</dbReference>
<dbReference type="PANTHER" id="PTHR43513:SF3">
    <property type="entry name" value="DIHYDROOROTATE DEHYDROGENASE B (NAD(+)), ELECTRON TRANSFER SUBUNIT-RELATED"/>
    <property type="match status" value="1"/>
</dbReference>
<evidence type="ECO:0000313" key="2">
    <source>
        <dbReference type="Proteomes" id="UP000623681"/>
    </source>
</evidence>
<gene>
    <name evidence="1" type="ORF">JK634_03905</name>
</gene>
<dbReference type="AlphaFoldDB" id="A0A937FFH6"/>
<dbReference type="NCBIfam" id="NF004470">
    <property type="entry name" value="PRK05802.1"/>
    <property type="match status" value="1"/>
</dbReference>